<sequence length="137" mass="14885">MINNRVNESSKTRRVNQVSHELSPLGDRATRNPSRGYSKRSLVQEVVVVEKRGRDRFEGEIMVVDEAIRRGAEGEGKVEEVVEEVAGSGVEDVEHGEAKLHGEDKVGGEEEVGGVDGVGGVAELVVDGAMVVMWEQM</sequence>
<gene>
    <name evidence="1" type="ORF">Vadar_000007</name>
</gene>
<evidence type="ECO:0000313" key="2">
    <source>
        <dbReference type="Proteomes" id="UP000828048"/>
    </source>
</evidence>
<accession>A0ACB7YAX9</accession>
<evidence type="ECO:0000313" key="1">
    <source>
        <dbReference type="EMBL" id="KAH7850565.1"/>
    </source>
</evidence>
<proteinExistence type="predicted"/>
<name>A0ACB7YAX9_9ERIC</name>
<reference evidence="1 2" key="1">
    <citation type="journal article" date="2021" name="Hortic Res">
        <title>High-quality reference genome and annotation aids understanding of berry development for evergreen blueberry (Vaccinium darrowii).</title>
        <authorList>
            <person name="Yu J."/>
            <person name="Hulse-Kemp A.M."/>
            <person name="Babiker E."/>
            <person name="Staton M."/>
        </authorList>
    </citation>
    <scope>NUCLEOTIDE SEQUENCE [LARGE SCALE GENOMIC DNA]</scope>
    <source>
        <strain evidence="2">cv. NJ 8807/NJ 8810</strain>
        <tissue evidence="1">Young leaf</tissue>
    </source>
</reference>
<dbReference type="EMBL" id="CM037158">
    <property type="protein sequence ID" value="KAH7850565.1"/>
    <property type="molecule type" value="Genomic_DNA"/>
</dbReference>
<keyword evidence="2" id="KW-1185">Reference proteome</keyword>
<dbReference type="Proteomes" id="UP000828048">
    <property type="component" value="Chromosome 8"/>
</dbReference>
<organism evidence="1 2">
    <name type="scientific">Vaccinium darrowii</name>
    <dbReference type="NCBI Taxonomy" id="229202"/>
    <lineage>
        <taxon>Eukaryota</taxon>
        <taxon>Viridiplantae</taxon>
        <taxon>Streptophyta</taxon>
        <taxon>Embryophyta</taxon>
        <taxon>Tracheophyta</taxon>
        <taxon>Spermatophyta</taxon>
        <taxon>Magnoliopsida</taxon>
        <taxon>eudicotyledons</taxon>
        <taxon>Gunneridae</taxon>
        <taxon>Pentapetalae</taxon>
        <taxon>asterids</taxon>
        <taxon>Ericales</taxon>
        <taxon>Ericaceae</taxon>
        <taxon>Vaccinioideae</taxon>
        <taxon>Vaccinieae</taxon>
        <taxon>Vaccinium</taxon>
    </lineage>
</organism>
<comment type="caution">
    <text evidence="1">The sequence shown here is derived from an EMBL/GenBank/DDBJ whole genome shotgun (WGS) entry which is preliminary data.</text>
</comment>
<protein>
    <submittedName>
        <fullName evidence="1">Uncharacterized protein</fullName>
    </submittedName>
</protein>